<sequence length="124" mass="14520">MQTLIFEPKWEKTIAPEDRRHIEEVFKLTTIAKEQEISFTPLQVATNHREELLVTVLIHNTGDTDYMFHQQPLTYSVGDNRIATHSFTIQHFTLKPKTSLPWTFIFPKETIKTTTHIQGGQLHY</sequence>
<accession>A0A6N8FEP6</accession>
<dbReference type="InterPro" id="IPR030910">
    <property type="entry name" value="SLAP_dom"/>
</dbReference>
<dbReference type="EMBL" id="WOCA01000003">
    <property type="protein sequence ID" value="MUK88020.1"/>
    <property type="molecule type" value="Genomic_DNA"/>
</dbReference>
<name>A0A6N8FEP6_9BACI</name>
<proteinExistence type="predicted"/>
<evidence type="ECO:0000313" key="2">
    <source>
        <dbReference type="Proteomes" id="UP000469125"/>
    </source>
</evidence>
<keyword evidence="2" id="KW-1185">Reference proteome</keyword>
<dbReference type="RefSeq" id="WP_155668006.1">
    <property type="nucleotide sequence ID" value="NZ_WOCA01000003.1"/>
</dbReference>
<gene>
    <name evidence="1" type="ORF">GMD78_06355</name>
</gene>
<dbReference type="AlphaFoldDB" id="A0A6N8FEP6"/>
<dbReference type="Proteomes" id="UP000469125">
    <property type="component" value="Unassembled WGS sequence"/>
</dbReference>
<reference evidence="1 2" key="1">
    <citation type="submission" date="2019-11" db="EMBL/GenBank/DDBJ databases">
        <authorList>
            <person name="Li X."/>
        </authorList>
    </citation>
    <scope>NUCLEOTIDE SEQUENCE [LARGE SCALE GENOMIC DNA]</scope>
    <source>
        <strain evidence="1 2">L9</strain>
    </source>
</reference>
<comment type="caution">
    <text evidence="1">The sequence shown here is derived from an EMBL/GenBank/DDBJ whole genome shotgun (WGS) entry which is preliminary data.</text>
</comment>
<evidence type="ECO:0000313" key="1">
    <source>
        <dbReference type="EMBL" id="MUK88020.1"/>
    </source>
</evidence>
<organism evidence="1 2">
    <name type="scientific">Ornithinibacillus caprae</name>
    <dbReference type="NCBI Taxonomy" id="2678566"/>
    <lineage>
        <taxon>Bacteria</taxon>
        <taxon>Bacillati</taxon>
        <taxon>Bacillota</taxon>
        <taxon>Bacilli</taxon>
        <taxon>Bacillales</taxon>
        <taxon>Bacillaceae</taxon>
        <taxon>Ornithinibacillus</taxon>
    </lineage>
</organism>
<dbReference type="NCBIfam" id="TIGR04398">
    <property type="entry name" value="SLAP_DUP"/>
    <property type="match status" value="1"/>
</dbReference>
<protein>
    <submittedName>
        <fullName evidence="1">SLAP domain-containing protein</fullName>
    </submittedName>
</protein>